<evidence type="ECO:0000313" key="2">
    <source>
        <dbReference type="EMBL" id="TDG38310.1"/>
    </source>
</evidence>
<gene>
    <name evidence="2" type="ORF">AWZ03_015268</name>
</gene>
<keyword evidence="1" id="KW-0472">Membrane</keyword>
<evidence type="ECO:0000256" key="1">
    <source>
        <dbReference type="SAM" id="Phobius"/>
    </source>
</evidence>
<keyword evidence="1" id="KW-0812">Transmembrane</keyword>
<name>A0A484AQZ0_DRONA</name>
<dbReference type="EMBL" id="LSRL02005437">
    <property type="protein sequence ID" value="TDG38310.1"/>
    <property type="molecule type" value="Genomic_DNA"/>
</dbReference>
<proteinExistence type="predicted"/>
<organism evidence="2 3">
    <name type="scientific">Drosophila navojoa</name>
    <name type="common">Fruit fly</name>
    <dbReference type="NCBI Taxonomy" id="7232"/>
    <lineage>
        <taxon>Eukaryota</taxon>
        <taxon>Metazoa</taxon>
        <taxon>Ecdysozoa</taxon>
        <taxon>Arthropoda</taxon>
        <taxon>Hexapoda</taxon>
        <taxon>Insecta</taxon>
        <taxon>Pterygota</taxon>
        <taxon>Neoptera</taxon>
        <taxon>Endopterygota</taxon>
        <taxon>Diptera</taxon>
        <taxon>Brachycera</taxon>
        <taxon>Muscomorpha</taxon>
        <taxon>Ephydroidea</taxon>
        <taxon>Drosophilidae</taxon>
        <taxon>Drosophila</taxon>
    </lineage>
</organism>
<dbReference type="AlphaFoldDB" id="A0A484AQZ0"/>
<comment type="caution">
    <text evidence="2">The sequence shown here is derived from an EMBL/GenBank/DDBJ whole genome shotgun (WGS) entry which is preliminary data.</text>
</comment>
<evidence type="ECO:0000313" key="3">
    <source>
        <dbReference type="Proteomes" id="UP000295192"/>
    </source>
</evidence>
<sequence length="80" mass="8900">LRNFIFGEFLCKLIQFSQGKLPNADSRITVFQLAWKGEGEGGLLLVGRQKCCKTRMQQAADFIVYIGYIVVLVMAPSSGE</sequence>
<protein>
    <submittedName>
        <fullName evidence="2">Uncharacterized protein</fullName>
    </submittedName>
</protein>
<keyword evidence="1" id="KW-1133">Transmembrane helix</keyword>
<keyword evidence="3" id="KW-1185">Reference proteome</keyword>
<feature type="non-terminal residue" evidence="2">
    <location>
        <position position="1"/>
    </location>
</feature>
<accession>A0A484AQZ0</accession>
<reference evidence="2 3" key="1">
    <citation type="journal article" date="2019" name="J. Hered.">
        <title>An Improved Genome Assembly for Drosophila navojoa, the Basal Species in the mojavensis Cluster.</title>
        <authorList>
            <person name="Vanderlinde T."/>
            <person name="Dupim E.G."/>
            <person name="Nazario-Yepiz N.O."/>
            <person name="Carvalho A.B."/>
        </authorList>
    </citation>
    <scope>NUCLEOTIDE SEQUENCE [LARGE SCALE GENOMIC DNA]</scope>
    <source>
        <strain evidence="2">Navoj_Jal97</strain>
        <tissue evidence="2">Whole organism</tissue>
    </source>
</reference>
<feature type="transmembrane region" description="Helical" evidence="1">
    <location>
        <begin position="59"/>
        <end position="77"/>
    </location>
</feature>
<dbReference type="Proteomes" id="UP000295192">
    <property type="component" value="Unassembled WGS sequence"/>
</dbReference>